<sequence length="288" mass="33279">MASYDNPSISRYLDDSEDALPSLLTGTHRTSFPSTPSLPRQYANGTYNPSTRSTISQESASTISPCSEYDESVFSRQSYKTTTTVTSRQSVQINPIAGWHLLVPQASQINTTVVLPCEFIPINCGVTFHPDDFENWLAHSLTHFNNLPPPSKCFCIFCDEEFEEDDPHDNWRRRMMHSRDHLIDGETNIRPEFSVLEYMSRNGLMSDADYTLAKQYTERPSVHGLVRNDFESPEAKYKRERESEVPHNLQKEERDRKRSNHTHKENERQRSTSSRKYMPVSIEHSEHT</sequence>
<proteinExistence type="predicted"/>
<protein>
    <submittedName>
        <fullName evidence="2">Uncharacterized protein</fullName>
    </submittedName>
</protein>
<keyword evidence="3" id="KW-1185">Reference proteome</keyword>
<organism evidence="2 3">
    <name type="scientific">Sclerotinia nivalis</name>
    <dbReference type="NCBI Taxonomy" id="352851"/>
    <lineage>
        <taxon>Eukaryota</taxon>
        <taxon>Fungi</taxon>
        <taxon>Dikarya</taxon>
        <taxon>Ascomycota</taxon>
        <taxon>Pezizomycotina</taxon>
        <taxon>Leotiomycetes</taxon>
        <taxon>Helotiales</taxon>
        <taxon>Sclerotiniaceae</taxon>
        <taxon>Sclerotinia</taxon>
    </lineage>
</organism>
<evidence type="ECO:0000256" key="1">
    <source>
        <dbReference type="SAM" id="MobiDB-lite"/>
    </source>
</evidence>
<accession>A0A9X0AGW5</accession>
<gene>
    <name evidence="2" type="ORF">OCU04_009059</name>
</gene>
<dbReference type="OrthoDB" id="409136at2759"/>
<dbReference type="EMBL" id="JAPEIS010000010">
    <property type="protein sequence ID" value="KAJ8062531.1"/>
    <property type="molecule type" value="Genomic_DNA"/>
</dbReference>
<comment type="caution">
    <text evidence="2">The sequence shown here is derived from an EMBL/GenBank/DDBJ whole genome shotgun (WGS) entry which is preliminary data.</text>
</comment>
<dbReference type="Proteomes" id="UP001152300">
    <property type="component" value="Unassembled WGS sequence"/>
</dbReference>
<feature type="region of interest" description="Disordered" evidence="1">
    <location>
        <begin position="224"/>
        <end position="288"/>
    </location>
</feature>
<dbReference type="AlphaFoldDB" id="A0A9X0AGW5"/>
<feature type="compositionally biased region" description="Basic and acidic residues" evidence="1">
    <location>
        <begin position="224"/>
        <end position="270"/>
    </location>
</feature>
<feature type="region of interest" description="Disordered" evidence="1">
    <location>
        <begin position="24"/>
        <end position="61"/>
    </location>
</feature>
<name>A0A9X0AGW5_9HELO</name>
<evidence type="ECO:0000313" key="2">
    <source>
        <dbReference type="EMBL" id="KAJ8062531.1"/>
    </source>
</evidence>
<evidence type="ECO:0000313" key="3">
    <source>
        <dbReference type="Proteomes" id="UP001152300"/>
    </source>
</evidence>
<reference evidence="2" key="1">
    <citation type="submission" date="2022-11" db="EMBL/GenBank/DDBJ databases">
        <title>Genome Resource of Sclerotinia nivalis Strain SnTB1, a Plant Pathogen Isolated from American Ginseng.</title>
        <authorList>
            <person name="Fan S."/>
        </authorList>
    </citation>
    <scope>NUCLEOTIDE SEQUENCE</scope>
    <source>
        <strain evidence="2">SnTB1</strain>
    </source>
</reference>